<dbReference type="WBParaSite" id="HPLM_0000283301-mRNA-1">
    <property type="protein sequence ID" value="HPLM_0000283301-mRNA-1"/>
    <property type="gene ID" value="HPLM_0000283301"/>
</dbReference>
<sequence>LRKATTFSTTLSKSMWKQRTSMEDSLPSIPSVVCIVISWTTSSQLTRG</sequence>
<name>A0A0N4VZV9_HAEPC</name>
<dbReference type="AlphaFoldDB" id="A0A0N4VZV9"/>
<evidence type="ECO:0000313" key="1">
    <source>
        <dbReference type="WBParaSite" id="HPLM_0000283301-mRNA-1"/>
    </source>
</evidence>
<reference evidence="1" key="1">
    <citation type="submission" date="2017-02" db="UniProtKB">
        <authorList>
            <consortium name="WormBaseParasite"/>
        </authorList>
    </citation>
    <scope>IDENTIFICATION</scope>
</reference>
<accession>A0A0N4VZV9</accession>
<proteinExistence type="predicted"/>
<protein>
    <submittedName>
        <fullName evidence="1">Ovule protein</fullName>
    </submittedName>
</protein>
<organism evidence="1">
    <name type="scientific">Haemonchus placei</name>
    <name type="common">Barber's pole worm</name>
    <dbReference type="NCBI Taxonomy" id="6290"/>
    <lineage>
        <taxon>Eukaryota</taxon>
        <taxon>Metazoa</taxon>
        <taxon>Ecdysozoa</taxon>
        <taxon>Nematoda</taxon>
        <taxon>Chromadorea</taxon>
        <taxon>Rhabditida</taxon>
        <taxon>Rhabditina</taxon>
        <taxon>Rhabditomorpha</taxon>
        <taxon>Strongyloidea</taxon>
        <taxon>Trichostrongylidae</taxon>
        <taxon>Haemonchus</taxon>
    </lineage>
</organism>